<evidence type="ECO:0000313" key="3">
    <source>
        <dbReference type="EnsemblPlants" id="PAC:32984843.CDS.1"/>
    </source>
</evidence>
<sequence>MLPINPLRPFNPFPPTTPPIPRRLWFPRAERPRCSPPRQYLRYLRCFPSDCLCCCCCESPLRGCCSLIRLCCARCSCRLPVPASAPAPTRSAPSFLPEIPSGSRSARSPGFLPHRPHQHVHPLAGSCCSRCCSAAGSTSSLAAGCALHSTAPRDGCPALSVAAAVPRHRPLLLLSAAMKPRLVSTSSLPRPTATEMNSEMTTVSSSETPAASPHPLLLYPPTPAAAAAAHVSCCFPAGSAPCSARFLRLPPIAVCRAEMSAAPLAGSTGRTRSDCPSPPALKSLPLTRPPPGSPVDSPPRTAVVSCSGLSCSSLLEGSAGPDPLAAVTPLVSAAAAAAAADPSVSTVAAVAVLAVSVAPALAAAVVPAVILVAHSEACFDCSRHFVEGTCVNSLQVKPRRQPRPQISTMPPLTLPKPHYNPLHLRCYATHNYPPPHVKPPNRFPNTPPNPLHYHLHTPSPYRWARSCCRDCNLSGLSCCSPPPKSAHHHRAHASALVTTH</sequence>
<feature type="compositionally biased region" description="Polar residues" evidence="1">
    <location>
        <begin position="185"/>
        <end position="209"/>
    </location>
</feature>
<organism evidence="2">
    <name type="scientific">Physcomitrium patens</name>
    <name type="common">Spreading-leaved earth moss</name>
    <name type="synonym">Physcomitrella patens</name>
    <dbReference type="NCBI Taxonomy" id="3218"/>
    <lineage>
        <taxon>Eukaryota</taxon>
        <taxon>Viridiplantae</taxon>
        <taxon>Streptophyta</taxon>
        <taxon>Embryophyta</taxon>
        <taxon>Bryophyta</taxon>
        <taxon>Bryophytina</taxon>
        <taxon>Bryopsida</taxon>
        <taxon>Funariidae</taxon>
        <taxon>Funariales</taxon>
        <taxon>Funariaceae</taxon>
        <taxon>Physcomitrium</taxon>
    </lineage>
</organism>
<proteinExistence type="predicted"/>
<feature type="region of interest" description="Disordered" evidence="1">
    <location>
        <begin position="185"/>
        <end position="212"/>
    </location>
</feature>
<dbReference type="EnsemblPlants" id="Pp3c16_2000V3.1">
    <property type="protein sequence ID" value="PAC:32984843.CDS.1"/>
    <property type="gene ID" value="Pp3c16_2000"/>
</dbReference>
<reference evidence="3" key="3">
    <citation type="submission" date="2020-12" db="UniProtKB">
        <authorList>
            <consortium name="EnsemblPlants"/>
        </authorList>
    </citation>
    <scope>IDENTIFICATION</scope>
</reference>
<feature type="region of interest" description="Disordered" evidence="1">
    <location>
        <begin position="265"/>
        <end position="301"/>
    </location>
</feature>
<dbReference type="EMBL" id="ABEU02000016">
    <property type="protein sequence ID" value="PNR37230.1"/>
    <property type="molecule type" value="Genomic_DNA"/>
</dbReference>
<evidence type="ECO:0000313" key="2">
    <source>
        <dbReference type="EMBL" id="PNR37230.1"/>
    </source>
</evidence>
<reference evidence="2 4" key="1">
    <citation type="journal article" date="2008" name="Science">
        <title>The Physcomitrella genome reveals evolutionary insights into the conquest of land by plants.</title>
        <authorList>
            <person name="Rensing S."/>
            <person name="Lang D."/>
            <person name="Zimmer A."/>
            <person name="Terry A."/>
            <person name="Salamov A."/>
            <person name="Shapiro H."/>
            <person name="Nishiyama T."/>
            <person name="Perroud P.-F."/>
            <person name="Lindquist E."/>
            <person name="Kamisugi Y."/>
            <person name="Tanahashi T."/>
            <person name="Sakakibara K."/>
            <person name="Fujita T."/>
            <person name="Oishi K."/>
            <person name="Shin-I T."/>
            <person name="Kuroki Y."/>
            <person name="Toyoda A."/>
            <person name="Suzuki Y."/>
            <person name="Hashimoto A."/>
            <person name="Yamaguchi K."/>
            <person name="Sugano A."/>
            <person name="Kohara Y."/>
            <person name="Fujiyama A."/>
            <person name="Anterola A."/>
            <person name="Aoki S."/>
            <person name="Ashton N."/>
            <person name="Barbazuk W.B."/>
            <person name="Barker E."/>
            <person name="Bennetzen J."/>
            <person name="Bezanilla M."/>
            <person name="Blankenship R."/>
            <person name="Cho S.H."/>
            <person name="Dutcher S."/>
            <person name="Estelle M."/>
            <person name="Fawcett J.A."/>
            <person name="Gundlach H."/>
            <person name="Hanada K."/>
            <person name="Heyl A."/>
            <person name="Hicks K.A."/>
            <person name="Hugh J."/>
            <person name="Lohr M."/>
            <person name="Mayer K."/>
            <person name="Melkozernov A."/>
            <person name="Murata T."/>
            <person name="Nelson D."/>
            <person name="Pils B."/>
            <person name="Prigge M."/>
            <person name="Reiss B."/>
            <person name="Renner T."/>
            <person name="Rombauts S."/>
            <person name="Rushton P."/>
            <person name="Sanderfoot A."/>
            <person name="Schween G."/>
            <person name="Shiu S.-H."/>
            <person name="Stueber K."/>
            <person name="Theodoulou F.L."/>
            <person name="Tu H."/>
            <person name="Van de Peer Y."/>
            <person name="Verrier P.J."/>
            <person name="Waters E."/>
            <person name="Wood A."/>
            <person name="Yang L."/>
            <person name="Cove D."/>
            <person name="Cuming A."/>
            <person name="Hasebe M."/>
            <person name="Lucas S."/>
            <person name="Mishler D.B."/>
            <person name="Reski R."/>
            <person name="Grigoriev I."/>
            <person name="Quatrano R.S."/>
            <person name="Boore J.L."/>
        </authorList>
    </citation>
    <scope>NUCLEOTIDE SEQUENCE [LARGE SCALE GENOMIC DNA]</scope>
    <source>
        <strain evidence="3 4">cv. Gransden 2004</strain>
    </source>
</reference>
<gene>
    <name evidence="2" type="ORF">PHYPA_020338</name>
</gene>
<dbReference type="AlphaFoldDB" id="A0A2K1J6T1"/>
<protein>
    <submittedName>
        <fullName evidence="2 3">Uncharacterized protein</fullName>
    </submittedName>
</protein>
<evidence type="ECO:0000313" key="4">
    <source>
        <dbReference type="Proteomes" id="UP000006727"/>
    </source>
</evidence>
<evidence type="ECO:0000256" key="1">
    <source>
        <dbReference type="SAM" id="MobiDB-lite"/>
    </source>
</evidence>
<name>A0A2K1J6T1_PHYPA</name>
<dbReference type="Gramene" id="Pp3c16_2000V3.1">
    <property type="protein sequence ID" value="PAC:32984843.CDS.1"/>
    <property type="gene ID" value="Pp3c16_2000"/>
</dbReference>
<reference evidence="2 4" key="2">
    <citation type="journal article" date="2018" name="Plant J.">
        <title>The Physcomitrella patens chromosome-scale assembly reveals moss genome structure and evolution.</title>
        <authorList>
            <person name="Lang D."/>
            <person name="Ullrich K.K."/>
            <person name="Murat F."/>
            <person name="Fuchs J."/>
            <person name="Jenkins J."/>
            <person name="Haas F.B."/>
            <person name="Piednoel M."/>
            <person name="Gundlach H."/>
            <person name="Van Bel M."/>
            <person name="Meyberg R."/>
            <person name="Vives C."/>
            <person name="Morata J."/>
            <person name="Symeonidi A."/>
            <person name="Hiss M."/>
            <person name="Muchero W."/>
            <person name="Kamisugi Y."/>
            <person name="Saleh O."/>
            <person name="Blanc G."/>
            <person name="Decker E.L."/>
            <person name="van Gessel N."/>
            <person name="Grimwood J."/>
            <person name="Hayes R.D."/>
            <person name="Graham S.W."/>
            <person name="Gunter L.E."/>
            <person name="McDaniel S.F."/>
            <person name="Hoernstein S.N.W."/>
            <person name="Larsson A."/>
            <person name="Li F.W."/>
            <person name="Perroud P.F."/>
            <person name="Phillips J."/>
            <person name="Ranjan P."/>
            <person name="Rokshar D.S."/>
            <person name="Rothfels C.J."/>
            <person name="Schneider L."/>
            <person name="Shu S."/>
            <person name="Stevenson D.W."/>
            <person name="Thummler F."/>
            <person name="Tillich M."/>
            <person name="Villarreal Aguilar J.C."/>
            <person name="Widiez T."/>
            <person name="Wong G.K."/>
            <person name="Wymore A."/>
            <person name="Zhang Y."/>
            <person name="Zimmer A.D."/>
            <person name="Quatrano R.S."/>
            <person name="Mayer K.F.X."/>
            <person name="Goodstein D."/>
            <person name="Casacuberta J.M."/>
            <person name="Vandepoele K."/>
            <person name="Reski R."/>
            <person name="Cuming A.C."/>
            <person name="Tuskan G.A."/>
            <person name="Maumus F."/>
            <person name="Salse J."/>
            <person name="Schmutz J."/>
            <person name="Rensing S.A."/>
        </authorList>
    </citation>
    <scope>NUCLEOTIDE SEQUENCE [LARGE SCALE GENOMIC DNA]</scope>
    <source>
        <strain evidence="3 4">cv. Gransden 2004</strain>
    </source>
</reference>
<feature type="region of interest" description="Disordered" evidence="1">
    <location>
        <begin position="88"/>
        <end position="109"/>
    </location>
</feature>
<feature type="compositionally biased region" description="Pro residues" evidence="1">
    <location>
        <begin position="287"/>
        <end position="297"/>
    </location>
</feature>
<dbReference type="InParanoid" id="A0A2K1J6T1"/>
<dbReference type="Proteomes" id="UP000006727">
    <property type="component" value="Chromosome 16"/>
</dbReference>
<accession>A0A2K1J6T1</accession>
<keyword evidence="4" id="KW-1185">Reference proteome</keyword>